<keyword evidence="7" id="KW-1185">Reference proteome</keyword>
<dbReference type="OrthoDB" id="311172at2759"/>
<dbReference type="Pfam" id="PF01869">
    <property type="entry name" value="BcrAD_BadFG"/>
    <property type="match status" value="1"/>
</dbReference>
<proteinExistence type="inferred from homology"/>
<dbReference type="EMBL" id="CAIIXF020000005">
    <property type="protein sequence ID" value="CAH1782886.1"/>
    <property type="molecule type" value="Genomic_DNA"/>
</dbReference>
<dbReference type="Gene3D" id="3.30.420.40">
    <property type="match status" value="1"/>
</dbReference>
<accession>A0A8S4NPW5</accession>
<comment type="caution">
    <text evidence="6">The sequence shown here is derived from an EMBL/GenBank/DDBJ whole genome shotgun (WGS) entry which is preliminary data.</text>
</comment>
<sequence length="366" mass="39679">MTTQYFGGIEAGGTSSTVVILKLDGTLVSKHPGPGMNYYIEGHAKSIAILHNLVVDAKRRAGIESKTALLSLGMALCGVWNWQEDVKARIVKGLLELHPEDTSSAFVCTDTIGPIATAFPRGGVVLVAGTGSNCNIVNPDGTYATCGGLGHLLGDEGSAYWIVHEVVKAVANWEENFIPGTEEYETEKKQCDISAVRPLVRKHFCQNIDNDSVRMRNDVLMLDHCYPNFNKAYFASLCEACANLALNDDKLCQLVFKEAGRHLALHVLAVLPKVDKGLLSQNGGLHIVCVGSVWKSWQLLKDGFLEGIQSREDVKLPEFTLVKLNVSGAIGAAALGANKLNVTIPLNFADNTTEFFHFSKHELTAI</sequence>
<dbReference type="GO" id="GO:0045127">
    <property type="term" value="F:N-acetylglucosamine kinase activity"/>
    <property type="evidence" value="ECO:0007669"/>
    <property type="project" value="UniProtKB-EC"/>
</dbReference>
<protein>
    <recommendedName>
        <fullName evidence="3">N-acetyl-D-glucosamine kinase</fullName>
        <ecNumber evidence="2">2.7.1.59</ecNumber>
    </recommendedName>
    <alternativeName>
        <fullName evidence="4">GlcNAc kinase</fullName>
    </alternativeName>
</protein>
<dbReference type="PANTHER" id="PTHR12862">
    <property type="entry name" value="BADF TYPE ATPASE DOMAIN-CONTAINING PROTEIN"/>
    <property type="match status" value="1"/>
</dbReference>
<evidence type="ECO:0000256" key="4">
    <source>
        <dbReference type="ARBA" id="ARBA00031123"/>
    </source>
</evidence>
<reference evidence="6" key="1">
    <citation type="submission" date="2022-03" db="EMBL/GenBank/DDBJ databases">
        <authorList>
            <person name="Martin C."/>
        </authorList>
    </citation>
    <scope>NUCLEOTIDE SEQUENCE</scope>
</reference>
<dbReference type="AlphaFoldDB" id="A0A8S4NPW5"/>
<evidence type="ECO:0000313" key="6">
    <source>
        <dbReference type="EMBL" id="CAH1782886.1"/>
    </source>
</evidence>
<gene>
    <name evidence="6" type="ORF">OFUS_LOCUS9286</name>
</gene>
<dbReference type="InterPro" id="IPR039758">
    <property type="entry name" value="NAGK-like"/>
</dbReference>
<name>A0A8S4NPW5_OWEFU</name>
<dbReference type="PANTHER" id="PTHR12862:SF0">
    <property type="entry name" value="N-ACETYL-D-GLUCOSAMINE KINASE"/>
    <property type="match status" value="1"/>
</dbReference>
<evidence type="ECO:0000256" key="3">
    <source>
        <dbReference type="ARBA" id="ARBA00014974"/>
    </source>
</evidence>
<dbReference type="SUPFAM" id="SSF53067">
    <property type="entry name" value="Actin-like ATPase domain"/>
    <property type="match status" value="2"/>
</dbReference>
<evidence type="ECO:0000256" key="1">
    <source>
        <dbReference type="ARBA" id="ARBA00006198"/>
    </source>
</evidence>
<organism evidence="6 7">
    <name type="scientific">Owenia fusiformis</name>
    <name type="common">Polychaete worm</name>
    <dbReference type="NCBI Taxonomy" id="6347"/>
    <lineage>
        <taxon>Eukaryota</taxon>
        <taxon>Metazoa</taxon>
        <taxon>Spiralia</taxon>
        <taxon>Lophotrochozoa</taxon>
        <taxon>Annelida</taxon>
        <taxon>Polychaeta</taxon>
        <taxon>Sedentaria</taxon>
        <taxon>Canalipalpata</taxon>
        <taxon>Sabellida</taxon>
        <taxon>Oweniida</taxon>
        <taxon>Oweniidae</taxon>
        <taxon>Owenia</taxon>
    </lineage>
</organism>
<dbReference type="Proteomes" id="UP000749559">
    <property type="component" value="Unassembled WGS sequence"/>
</dbReference>
<dbReference type="InterPro" id="IPR043129">
    <property type="entry name" value="ATPase_NBD"/>
</dbReference>
<feature type="domain" description="ATPase BadF/BadG/BcrA/BcrD type" evidence="5">
    <location>
        <begin position="8"/>
        <end position="335"/>
    </location>
</feature>
<dbReference type="InterPro" id="IPR002731">
    <property type="entry name" value="ATPase_BadF"/>
</dbReference>
<dbReference type="EC" id="2.7.1.59" evidence="2"/>
<evidence type="ECO:0000313" key="7">
    <source>
        <dbReference type="Proteomes" id="UP000749559"/>
    </source>
</evidence>
<evidence type="ECO:0000256" key="2">
    <source>
        <dbReference type="ARBA" id="ARBA00012122"/>
    </source>
</evidence>
<evidence type="ECO:0000259" key="5">
    <source>
        <dbReference type="Pfam" id="PF01869"/>
    </source>
</evidence>
<comment type="similarity">
    <text evidence="1">Belongs to the eukaryotic-type N-acetylglucosamine kinase family.</text>
</comment>